<comment type="caution">
    <text evidence="3">The sequence shown here is derived from an EMBL/GenBank/DDBJ whole genome shotgun (WGS) entry which is preliminary data.</text>
</comment>
<dbReference type="Proteomes" id="UP000593567">
    <property type="component" value="Unassembled WGS sequence"/>
</dbReference>
<name>A0A7J7JWZ7_BUGNE</name>
<keyword evidence="4" id="KW-1185">Reference proteome</keyword>
<feature type="domain" description="IgGFc-binding protein N-terminal" evidence="2">
    <location>
        <begin position="173"/>
        <end position="427"/>
    </location>
</feature>
<dbReference type="EMBL" id="VXIV02001652">
    <property type="protein sequence ID" value="KAF6030949.1"/>
    <property type="molecule type" value="Genomic_DNA"/>
</dbReference>
<dbReference type="PANTHER" id="PTHR46534:SF1">
    <property type="entry name" value="IGGFC-BINDING PROTEIN N-TERMINAL DOMAIN-CONTAINING PROTEIN"/>
    <property type="match status" value="1"/>
</dbReference>
<dbReference type="OrthoDB" id="10005154at2759"/>
<gene>
    <name evidence="3" type="ORF">EB796_010741</name>
</gene>
<protein>
    <recommendedName>
        <fullName evidence="2">IgGFc-binding protein N-terminal domain-containing protein</fullName>
    </recommendedName>
</protein>
<organism evidence="3 4">
    <name type="scientific">Bugula neritina</name>
    <name type="common">Brown bryozoan</name>
    <name type="synonym">Sertularia neritina</name>
    <dbReference type="NCBI Taxonomy" id="10212"/>
    <lineage>
        <taxon>Eukaryota</taxon>
        <taxon>Metazoa</taxon>
        <taxon>Spiralia</taxon>
        <taxon>Lophotrochozoa</taxon>
        <taxon>Bryozoa</taxon>
        <taxon>Gymnolaemata</taxon>
        <taxon>Cheilostomatida</taxon>
        <taxon>Flustrina</taxon>
        <taxon>Buguloidea</taxon>
        <taxon>Bugulidae</taxon>
        <taxon>Bugula</taxon>
    </lineage>
</organism>
<dbReference type="PANTHER" id="PTHR46534">
    <property type="entry name" value="IGGFC_BINDING DOMAIN-CONTAINING PROTEIN"/>
    <property type="match status" value="1"/>
</dbReference>
<proteinExistence type="predicted"/>
<feature type="signal peptide" evidence="1">
    <location>
        <begin position="1"/>
        <end position="19"/>
    </location>
</feature>
<evidence type="ECO:0000313" key="4">
    <source>
        <dbReference type="Proteomes" id="UP000593567"/>
    </source>
</evidence>
<evidence type="ECO:0000313" key="3">
    <source>
        <dbReference type="EMBL" id="KAF6030949.1"/>
    </source>
</evidence>
<evidence type="ECO:0000256" key="1">
    <source>
        <dbReference type="SAM" id="SignalP"/>
    </source>
</evidence>
<feature type="domain" description="IgGFc-binding protein N-terminal" evidence="2">
    <location>
        <begin position="593"/>
        <end position="737"/>
    </location>
</feature>
<sequence length="771" mass="83990">MKVCYLVALLASVITSSYGNTAGRTFHLVFLENTVEAPRDNPLEIHVSNLNSLSATVTVSSPRTSCGEETKVVPANSVVKFNVCWWMRLLPTDYWPTHKTVLVESSRDVMVYGFNKELFSADGFFAVPTDELHSLMSWLPMMKPTLLLSSPYLLSKIPMCKLHCLLIFRQTDLTVQINYRGLIHTNGDTFTIVLGQYETYLGQSRGDLTGAFIVADKPIAVFSGNVRNKASAGSRDHLVAQLLPTGDFGTKFALSPVPRTENYGDNARIIASKANTVYTIRSESGIEIQGTLQNPGDYYGFSVQRSIVITTTEDVEVIQMVRSQASPRISDVADPAMFLLVSESQWLNEYRSPALTSEVGNGAAYQKNFAFLAIASGNQNGLRINGGTFSTTWDVIDGVAMSWVAVSSSSQRFSHVSNVDFGVMVYGASDRESYAFALGADLSNSKCQASFMVRSDGVDNDCDGQVDEESCNSVDDDGDGRIDEDCVQSSTEAFGNEYVIMFMENNVDDNSNAQSFLEIYISAVDSAATVSYTLTNENGVSTRTIAPGEVDIFTDLPVSLRHTGSGLDTKSIHIVASEDIVVYGINKQTWSTDGFLALPVDVVGTEYYTAHFHPGSDLNEFAFTPVLDDGSPTQVTVTMPNRDITANYGGVTIGNSQSFTVNVNFGETAQFQAATNDDNLNGVHISSTKPIAVFSGNVRARVDPTTASSRDHLVQQLAPVSTWGTEFITLPVPREDDRGDFFYITPPLLALVLMLPLKAVPEQLSQTQPTP</sequence>
<evidence type="ECO:0000259" key="2">
    <source>
        <dbReference type="Pfam" id="PF17517"/>
    </source>
</evidence>
<dbReference type="Pfam" id="PF17517">
    <property type="entry name" value="IgGFc_binding"/>
    <property type="match status" value="2"/>
</dbReference>
<reference evidence="3" key="1">
    <citation type="submission" date="2020-06" db="EMBL/GenBank/DDBJ databases">
        <title>Draft genome of Bugula neritina, a colonial animal packing powerful symbionts and potential medicines.</title>
        <authorList>
            <person name="Rayko M."/>
        </authorList>
    </citation>
    <scope>NUCLEOTIDE SEQUENCE [LARGE SCALE GENOMIC DNA]</scope>
    <source>
        <strain evidence="3">Kwan_BN1</strain>
    </source>
</reference>
<dbReference type="InterPro" id="IPR035234">
    <property type="entry name" value="IgGFc-bd_N"/>
</dbReference>
<dbReference type="AlphaFoldDB" id="A0A7J7JWZ7"/>
<accession>A0A7J7JWZ7</accession>
<feature type="chain" id="PRO_5029624897" description="IgGFc-binding protein N-terminal domain-containing protein" evidence="1">
    <location>
        <begin position="20"/>
        <end position="771"/>
    </location>
</feature>
<keyword evidence="1" id="KW-0732">Signal</keyword>